<reference evidence="2 3" key="1">
    <citation type="submission" date="2019-01" db="EMBL/GenBank/DDBJ databases">
        <title>Ancylomarina salipaludis sp. nov., isolated from a salt marsh.</title>
        <authorList>
            <person name="Yoon J.-H."/>
        </authorList>
    </citation>
    <scope>NUCLEOTIDE SEQUENCE [LARGE SCALE GENOMIC DNA]</scope>
    <source>
        <strain evidence="2 3">SHSM-M15</strain>
    </source>
</reference>
<dbReference type="AlphaFoldDB" id="A0A4Q1JNV8"/>
<feature type="domain" description="HD" evidence="1">
    <location>
        <begin position="43"/>
        <end position="161"/>
    </location>
</feature>
<dbReference type="CDD" id="cd00077">
    <property type="entry name" value="HDc"/>
    <property type="match status" value="1"/>
</dbReference>
<accession>A0A4Q1JNV8</accession>
<dbReference type="SUPFAM" id="SSF109604">
    <property type="entry name" value="HD-domain/PDEase-like"/>
    <property type="match status" value="1"/>
</dbReference>
<evidence type="ECO:0000259" key="1">
    <source>
        <dbReference type="PROSITE" id="PS51831"/>
    </source>
</evidence>
<dbReference type="InterPro" id="IPR006674">
    <property type="entry name" value="HD_domain"/>
</dbReference>
<keyword evidence="3" id="KW-1185">Reference proteome</keyword>
<dbReference type="Pfam" id="PF01966">
    <property type="entry name" value="HD"/>
    <property type="match status" value="1"/>
</dbReference>
<dbReference type="OrthoDB" id="247014at2"/>
<proteinExistence type="predicted"/>
<comment type="caution">
    <text evidence="2">The sequence shown here is derived from an EMBL/GenBank/DDBJ whole genome shotgun (WGS) entry which is preliminary data.</text>
</comment>
<dbReference type="Gene3D" id="1.10.3210.10">
    <property type="entry name" value="Hypothetical protein af1432"/>
    <property type="match status" value="1"/>
</dbReference>
<organism evidence="2 3">
    <name type="scientific">Ancylomarina salipaludis</name>
    <dbReference type="NCBI Taxonomy" id="2501299"/>
    <lineage>
        <taxon>Bacteria</taxon>
        <taxon>Pseudomonadati</taxon>
        <taxon>Bacteroidota</taxon>
        <taxon>Bacteroidia</taxon>
        <taxon>Marinilabiliales</taxon>
        <taxon>Marinifilaceae</taxon>
        <taxon>Ancylomarina</taxon>
    </lineage>
</organism>
<protein>
    <submittedName>
        <fullName evidence="2">HD domain-containing protein</fullName>
    </submittedName>
</protein>
<dbReference type="InterPro" id="IPR003607">
    <property type="entry name" value="HD/PDEase_dom"/>
</dbReference>
<dbReference type="SMART" id="SM00471">
    <property type="entry name" value="HDc"/>
    <property type="match status" value="1"/>
</dbReference>
<gene>
    <name evidence="2" type="ORF">EO244_05265</name>
</gene>
<dbReference type="Proteomes" id="UP000289703">
    <property type="component" value="Unassembled WGS sequence"/>
</dbReference>
<evidence type="ECO:0000313" key="2">
    <source>
        <dbReference type="EMBL" id="RXQ96243.1"/>
    </source>
</evidence>
<name>A0A4Q1JNV8_9BACT</name>
<dbReference type="PROSITE" id="PS51831">
    <property type="entry name" value="HD"/>
    <property type="match status" value="1"/>
</dbReference>
<evidence type="ECO:0000313" key="3">
    <source>
        <dbReference type="Proteomes" id="UP000289703"/>
    </source>
</evidence>
<sequence>MQQLSNKFKVIEESYNKINSWYEAYASEFSSEDNEIQINIDLVKAHTARVVENVNELGSSIDIEESDLFLIRIAALLHDIGRFVQLVEHDTYADTPDSNHIQIGLRVIEEHEVLNGLEDAEKALIIDCVKMHDLNILPKISDERSFTLIHLLRDADRIDVLRIVSDYYTHKKVHPNRHLDMELKDLPGIAKKISKDIMAEKVANREDVETLNDLKLFQMSWIFDIKYKRSFKMVSEKSYIKAIFETLPKSDVVIDMYRNMKIFMENQL</sequence>
<dbReference type="EMBL" id="SAXA01000003">
    <property type="protein sequence ID" value="RXQ96243.1"/>
    <property type="molecule type" value="Genomic_DNA"/>
</dbReference>